<dbReference type="AlphaFoldDB" id="A0A174WAB7"/>
<dbReference type="Pfam" id="PF01488">
    <property type="entry name" value="Shikimate_DH"/>
    <property type="match status" value="1"/>
</dbReference>
<dbReference type="PIRSF" id="PIRSF000445">
    <property type="entry name" value="4pyrrol_synth_GluRdtase"/>
    <property type="match status" value="1"/>
</dbReference>
<dbReference type="eggNOG" id="COG0373">
    <property type="taxonomic scope" value="Bacteria"/>
</dbReference>
<evidence type="ECO:0000259" key="15">
    <source>
        <dbReference type="Pfam" id="PF01488"/>
    </source>
</evidence>
<name>A0A174WAB7_9CLOT</name>
<evidence type="ECO:0000256" key="13">
    <source>
        <dbReference type="RuleBase" id="RU000584"/>
    </source>
</evidence>
<dbReference type="PANTHER" id="PTHR43013">
    <property type="entry name" value="GLUTAMYL-TRNA REDUCTASE"/>
    <property type="match status" value="1"/>
</dbReference>
<dbReference type="Gene3D" id="3.40.50.720">
    <property type="entry name" value="NAD(P)-binding Rossmann-like Domain"/>
    <property type="match status" value="1"/>
</dbReference>
<dbReference type="OrthoDB" id="110209at2"/>
<dbReference type="GO" id="GO:0019353">
    <property type="term" value="P:protoporphyrinogen IX biosynthetic process from glutamate"/>
    <property type="evidence" value="ECO:0007669"/>
    <property type="project" value="TreeGrafter"/>
</dbReference>
<evidence type="ECO:0000313" key="17">
    <source>
        <dbReference type="EMBL" id="OBY12073.1"/>
    </source>
</evidence>
<evidence type="ECO:0000256" key="4">
    <source>
        <dbReference type="ARBA" id="ARBA00022857"/>
    </source>
</evidence>
<feature type="binding site" evidence="8 10">
    <location>
        <begin position="45"/>
        <end position="48"/>
    </location>
    <ligand>
        <name>substrate</name>
    </ligand>
</feature>
<evidence type="ECO:0000256" key="6">
    <source>
        <dbReference type="ARBA" id="ARBA00023244"/>
    </source>
</evidence>
<evidence type="ECO:0000259" key="14">
    <source>
        <dbReference type="Pfam" id="PF00745"/>
    </source>
</evidence>
<feature type="binding site" evidence="8 10">
    <location>
        <position position="101"/>
    </location>
    <ligand>
        <name>substrate</name>
    </ligand>
</feature>
<dbReference type="SUPFAM" id="SSF51735">
    <property type="entry name" value="NAD(P)-binding Rossmann-fold domains"/>
    <property type="match status" value="1"/>
</dbReference>
<dbReference type="GO" id="GO:0008883">
    <property type="term" value="F:glutamyl-tRNA reductase activity"/>
    <property type="evidence" value="ECO:0007669"/>
    <property type="project" value="UniProtKB-UniRule"/>
</dbReference>
<keyword evidence="4 8" id="KW-0521">NADP</keyword>
<comment type="miscellaneous">
    <text evidence="8">During catalysis, the active site Cys acts as a nucleophile attacking the alpha-carbonyl group of tRNA-bound glutamate with the formation of a thioester intermediate between enzyme and glutamate, and the concomitant release of tRNA(Glu). The thioester intermediate is finally reduced by direct hydride transfer from NADPH, to form the product GSA.</text>
</comment>
<dbReference type="RefSeq" id="WP_027099373.1">
    <property type="nucleotide sequence ID" value="NZ_CAXSZC010000003.1"/>
</dbReference>
<evidence type="ECO:0000259" key="16">
    <source>
        <dbReference type="Pfam" id="PF05201"/>
    </source>
</evidence>
<evidence type="ECO:0000256" key="1">
    <source>
        <dbReference type="ARBA" id="ARBA00005059"/>
    </source>
</evidence>
<comment type="catalytic activity">
    <reaction evidence="7 8 13">
        <text>(S)-4-amino-5-oxopentanoate + tRNA(Glu) + NADP(+) = L-glutamyl-tRNA(Glu) + NADPH + H(+)</text>
        <dbReference type="Rhea" id="RHEA:12344"/>
        <dbReference type="Rhea" id="RHEA-COMP:9663"/>
        <dbReference type="Rhea" id="RHEA-COMP:9680"/>
        <dbReference type="ChEBI" id="CHEBI:15378"/>
        <dbReference type="ChEBI" id="CHEBI:57501"/>
        <dbReference type="ChEBI" id="CHEBI:57783"/>
        <dbReference type="ChEBI" id="CHEBI:58349"/>
        <dbReference type="ChEBI" id="CHEBI:78442"/>
        <dbReference type="ChEBI" id="CHEBI:78520"/>
        <dbReference type="EC" id="1.2.1.70"/>
    </reaction>
</comment>
<dbReference type="Pfam" id="PF05201">
    <property type="entry name" value="GlutR_N"/>
    <property type="match status" value="1"/>
</dbReference>
<dbReference type="InterPro" id="IPR036291">
    <property type="entry name" value="NAD(P)-bd_dom_sf"/>
</dbReference>
<comment type="similarity">
    <text evidence="2 8 13">Belongs to the glutamyl-tRNA reductase family.</text>
</comment>
<comment type="caution">
    <text evidence="17">The sequence shown here is derived from an EMBL/GenBank/DDBJ whole genome shotgun (WGS) entry which is preliminary data.</text>
</comment>
<accession>A0A174WAB7</accession>
<evidence type="ECO:0000256" key="8">
    <source>
        <dbReference type="HAMAP-Rule" id="MF_00087"/>
    </source>
</evidence>
<evidence type="ECO:0000256" key="9">
    <source>
        <dbReference type="PIRSR" id="PIRSR000445-1"/>
    </source>
</evidence>
<comment type="function">
    <text evidence="8">Catalyzes the NADPH-dependent reduction of glutamyl-tRNA(Glu) to glutamate 1-semialdehyde (GSA).</text>
</comment>
<dbReference type="EMBL" id="MAPZ01000009">
    <property type="protein sequence ID" value="OBY12073.1"/>
    <property type="molecule type" value="Genomic_DNA"/>
</dbReference>
<dbReference type="GeneID" id="42777222"/>
<dbReference type="EC" id="1.2.1.70" evidence="3 8"/>
<evidence type="ECO:0000256" key="3">
    <source>
        <dbReference type="ARBA" id="ARBA00012970"/>
    </source>
</evidence>
<dbReference type="GO" id="GO:0050661">
    <property type="term" value="F:NADP binding"/>
    <property type="evidence" value="ECO:0007669"/>
    <property type="project" value="InterPro"/>
</dbReference>
<dbReference type="Proteomes" id="UP000092714">
    <property type="component" value="Unassembled WGS sequence"/>
</dbReference>
<keyword evidence="5 8" id="KW-0560">Oxidoreductase</keyword>
<keyword evidence="18" id="KW-1185">Reference proteome</keyword>
<comment type="pathway">
    <text evidence="1 8 13">Porphyrin-containing compound metabolism; protoporphyrin-IX biosynthesis; 5-aminolevulinate from L-glutamyl-tRNA(Glu): step 1/2.</text>
</comment>
<feature type="binding site" evidence="8 10">
    <location>
        <begin position="106"/>
        <end position="108"/>
    </location>
    <ligand>
        <name>substrate</name>
    </ligand>
</feature>
<protein>
    <recommendedName>
        <fullName evidence="3 8">Glutamyl-tRNA reductase</fullName>
        <shortName evidence="8">GluTR</shortName>
        <ecNumber evidence="3 8">1.2.1.70</ecNumber>
    </recommendedName>
</protein>
<feature type="domain" description="Quinate/shikimate 5-dehydrogenase/glutamyl-tRNA reductase" evidence="15">
    <location>
        <begin position="165"/>
        <end position="288"/>
    </location>
</feature>
<dbReference type="InterPro" id="IPR015895">
    <property type="entry name" value="4pyrrol_synth_GluRdtase_N"/>
</dbReference>
<comment type="domain">
    <text evidence="8">Possesses an unusual extended V-shaped dimeric structure with each monomer consisting of three distinct domains arranged along a curved 'spinal' alpha-helix. The N-terminal catalytic domain specifically recognizes the glutamate moiety of the substrate. The second domain is the NADPH-binding domain, and the third C-terminal domain is responsible for dimerization.</text>
</comment>
<gene>
    <name evidence="8" type="primary">hemA</name>
    <name evidence="17" type="ORF">CP373A1_00300</name>
</gene>
<dbReference type="Pfam" id="PF00745">
    <property type="entry name" value="GlutR_dimer"/>
    <property type="match status" value="1"/>
</dbReference>
<feature type="binding site" evidence="8 10">
    <location>
        <position position="112"/>
    </location>
    <ligand>
        <name>substrate</name>
    </ligand>
</feature>
<evidence type="ECO:0000256" key="11">
    <source>
        <dbReference type="PIRSR" id="PIRSR000445-3"/>
    </source>
</evidence>
<organism evidence="17 18">
    <name type="scientific">Clostridium paraputrificum</name>
    <dbReference type="NCBI Taxonomy" id="29363"/>
    <lineage>
        <taxon>Bacteria</taxon>
        <taxon>Bacillati</taxon>
        <taxon>Bacillota</taxon>
        <taxon>Clostridia</taxon>
        <taxon>Eubacteriales</taxon>
        <taxon>Clostridiaceae</taxon>
        <taxon>Clostridium</taxon>
    </lineage>
</organism>
<evidence type="ECO:0000256" key="5">
    <source>
        <dbReference type="ARBA" id="ARBA00023002"/>
    </source>
</evidence>
<feature type="domain" description="Glutamyl-tRNA reductase N-terminal" evidence="16">
    <location>
        <begin position="10"/>
        <end position="147"/>
    </location>
</feature>
<dbReference type="InterPro" id="IPR000343">
    <property type="entry name" value="4pyrrol_synth_GluRdtase"/>
</dbReference>
<feature type="active site" description="Nucleophile" evidence="8 9">
    <location>
        <position position="46"/>
    </location>
</feature>
<reference evidence="17 18" key="1">
    <citation type="submission" date="2016-06" db="EMBL/GenBank/DDBJ databases">
        <authorList>
            <person name="Kjaerup R.B."/>
            <person name="Dalgaard T.S."/>
            <person name="Juul-Madsen H.R."/>
        </authorList>
    </citation>
    <scope>NUCLEOTIDE SEQUENCE [LARGE SCALE GENOMIC DNA]</scope>
    <source>
        <strain evidence="17 18">373-A1</strain>
    </source>
</reference>
<evidence type="ECO:0000256" key="12">
    <source>
        <dbReference type="PIRSR" id="PIRSR000445-4"/>
    </source>
</evidence>
<keyword evidence="6 8" id="KW-0627">Porphyrin biosynthesis</keyword>
<dbReference type="HAMAP" id="MF_00087">
    <property type="entry name" value="Glu_tRNA_reductase"/>
    <property type="match status" value="1"/>
</dbReference>
<feature type="domain" description="Tetrapyrrole biosynthesis glutamyl-tRNA reductase dimerisation" evidence="14">
    <location>
        <begin position="305"/>
        <end position="397"/>
    </location>
</feature>
<feature type="site" description="Important for activity" evidence="8 12">
    <location>
        <position position="91"/>
    </location>
</feature>
<dbReference type="NCBIfam" id="TIGR01035">
    <property type="entry name" value="hemA"/>
    <property type="match status" value="1"/>
</dbReference>
<evidence type="ECO:0000313" key="18">
    <source>
        <dbReference type="Proteomes" id="UP000092714"/>
    </source>
</evidence>
<proteinExistence type="inferred from homology"/>
<dbReference type="FunFam" id="3.30.460.30:FF:000001">
    <property type="entry name" value="Glutamyl-tRNA reductase"/>
    <property type="match status" value="1"/>
</dbReference>
<dbReference type="InterPro" id="IPR006151">
    <property type="entry name" value="Shikm_DH/Glu-tRNA_Rdtase"/>
</dbReference>
<evidence type="ECO:0000256" key="7">
    <source>
        <dbReference type="ARBA" id="ARBA00047464"/>
    </source>
</evidence>
<dbReference type="Gene3D" id="3.30.460.30">
    <property type="entry name" value="Glutamyl-tRNA reductase, N-terminal domain"/>
    <property type="match status" value="1"/>
</dbReference>
<dbReference type="InterPro" id="IPR015896">
    <property type="entry name" value="4pyrrol_synth_GluRdtase_dimer"/>
</dbReference>
<evidence type="ECO:0000256" key="10">
    <source>
        <dbReference type="PIRSR" id="PIRSR000445-2"/>
    </source>
</evidence>
<feature type="binding site" evidence="8 11">
    <location>
        <begin position="177"/>
        <end position="182"/>
    </location>
    <ligand>
        <name>NADP(+)</name>
        <dbReference type="ChEBI" id="CHEBI:58349"/>
    </ligand>
</feature>
<evidence type="ECO:0000256" key="2">
    <source>
        <dbReference type="ARBA" id="ARBA00005916"/>
    </source>
</evidence>
<comment type="subunit">
    <text evidence="8">Homodimer.</text>
</comment>
<dbReference type="InterPro" id="IPR036343">
    <property type="entry name" value="GluRdtase_N_sf"/>
</dbReference>
<dbReference type="PANTHER" id="PTHR43013:SF1">
    <property type="entry name" value="GLUTAMYL-TRNA REDUCTASE"/>
    <property type="match status" value="1"/>
</dbReference>
<dbReference type="SUPFAM" id="SSF69742">
    <property type="entry name" value="Glutamyl tRNA-reductase catalytic, N-terminal domain"/>
    <property type="match status" value="1"/>
</dbReference>
<sequence length="401" mass="46842">MISLMGIRRDIPIQIREAFTIKKKRKNEILNELMKYFDEVIILTTCNRTEIYVDSKLNKEEVIDVIFKTIGWNDELKPFIFYVEAEKAYRHLFRLACGYHSRIVGEDQILGQIKNVYIESLEEGTCSGELGRLFQEGITCGKKFRTEAKLFEIPVSSISVAISIMLKEKCKKVMVIGYGEIGRLAVKYLLSHKVENIYLVVREPGKIKDLHEENVKIINFKEKNQFIQEVDSIISCTNAPHAVVLKDDIVERRETLSIFDMAVPRDVEVEVGLLNKVKVYNIDEISEVDDENKALRVQRMSEYKYIYEEYLKEYMEWKALREISPIIKELKMKGEEVYSKRLNTYQNKSRDLKDEGLVKMLLKSTSDAYINRAIEVIKNETLEGSEEECLRIVRKIFLTEE</sequence>
<dbReference type="UniPathway" id="UPA00251">
    <property type="reaction ID" value="UER00316"/>
</dbReference>